<dbReference type="EMBL" id="JBHMDM010000005">
    <property type="protein sequence ID" value="MFB9377421.1"/>
    <property type="molecule type" value="Genomic_DNA"/>
</dbReference>
<gene>
    <name evidence="3" type="primary">ligD</name>
    <name evidence="3" type="ORF">ACFFVI_10610</name>
</gene>
<comment type="caution">
    <text evidence="3">The sequence shown here is derived from an EMBL/GenBank/DDBJ whole genome shotgun (WGS) entry which is preliminary data.</text>
</comment>
<evidence type="ECO:0000313" key="4">
    <source>
        <dbReference type="Proteomes" id="UP001589748"/>
    </source>
</evidence>
<feature type="compositionally biased region" description="Basic and acidic residues" evidence="1">
    <location>
        <begin position="329"/>
        <end position="344"/>
    </location>
</feature>
<dbReference type="InterPro" id="IPR052171">
    <property type="entry name" value="NHEJ_LigD"/>
</dbReference>
<dbReference type="GO" id="GO:0003910">
    <property type="term" value="F:DNA ligase (ATP) activity"/>
    <property type="evidence" value="ECO:0007669"/>
    <property type="project" value="UniProtKB-EC"/>
</dbReference>
<keyword evidence="3" id="KW-0436">Ligase</keyword>
<dbReference type="Gene3D" id="3.90.920.10">
    <property type="entry name" value="DNA primase, PRIM domain"/>
    <property type="match status" value="1"/>
</dbReference>
<evidence type="ECO:0000259" key="2">
    <source>
        <dbReference type="Pfam" id="PF21686"/>
    </source>
</evidence>
<organism evidence="3 4">
    <name type="scientific">Kineococcus gynurae</name>
    <dbReference type="NCBI Taxonomy" id="452979"/>
    <lineage>
        <taxon>Bacteria</taxon>
        <taxon>Bacillati</taxon>
        <taxon>Actinomycetota</taxon>
        <taxon>Actinomycetes</taxon>
        <taxon>Kineosporiales</taxon>
        <taxon>Kineosporiaceae</taxon>
        <taxon>Kineococcus</taxon>
    </lineage>
</organism>
<dbReference type="Proteomes" id="UP001589748">
    <property type="component" value="Unassembled WGS sequence"/>
</dbReference>
<dbReference type="PANTHER" id="PTHR42705">
    <property type="entry name" value="BIFUNCTIONAL NON-HOMOLOGOUS END JOINING PROTEIN LIGD"/>
    <property type="match status" value="1"/>
</dbReference>
<dbReference type="InterPro" id="IPR014145">
    <property type="entry name" value="LigD_pol_dom"/>
</dbReference>
<evidence type="ECO:0000313" key="3">
    <source>
        <dbReference type="EMBL" id="MFB9377421.1"/>
    </source>
</evidence>
<feature type="domain" description="DNA ligase D polymerase" evidence="2">
    <location>
        <begin position="37"/>
        <end position="290"/>
    </location>
</feature>
<name>A0ABV5LTJ7_9ACTN</name>
<dbReference type="PANTHER" id="PTHR42705:SF3">
    <property type="entry name" value="ATP-DEPENDENT DNA LIGASE"/>
    <property type="match status" value="1"/>
</dbReference>
<feature type="region of interest" description="Disordered" evidence="1">
    <location>
        <begin position="311"/>
        <end position="344"/>
    </location>
</feature>
<dbReference type="RefSeq" id="WP_380139108.1">
    <property type="nucleotide sequence ID" value="NZ_JBHLUI010000010.1"/>
</dbReference>
<accession>A0ABV5LTJ7</accession>
<dbReference type="Pfam" id="PF21686">
    <property type="entry name" value="LigD_Prim-Pol"/>
    <property type="match status" value="1"/>
</dbReference>
<dbReference type="EC" id="6.5.1.1" evidence="3"/>
<proteinExistence type="predicted"/>
<evidence type="ECO:0000256" key="1">
    <source>
        <dbReference type="SAM" id="MobiDB-lite"/>
    </source>
</evidence>
<keyword evidence="4" id="KW-1185">Reference proteome</keyword>
<dbReference type="SUPFAM" id="SSF56747">
    <property type="entry name" value="Prim-pol domain"/>
    <property type="match status" value="1"/>
</dbReference>
<dbReference type="NCBIfam" id="TIGR02778">
    <property type="entry name" value="ligD_pol"/>
    <property type="match status" value="1"/>
</dbReference>
<protein>
    <submittedName>
        <fullName evidence="3">Non-homologous end-joining DNA ligase</fullName>
        <ecNumber evidence="3">6.5.1.1</ecNumber>
    </submittedName>
</protein>
<reference evidence="3 4" key="1">
    <citation type="submission" date="2024-09" db="EMBL/GenBank/DDBJ databases">
        <authorList>
            <person name="Sun Q."/>
            <person name="Mori K."/>
        </authorList>
    </citation>
    <scope>NUCLEOTIDE SEQUENCE [LARGE SCALE GENOMIC DNA]</scope>
    <source>
        <strain evidence="3 4">TISTR 1856</strain>
    </source>
</reference>
<sequence length="344" mass="38680">MAAKKPAGEEIDVDGIPVRISSPDKPYYPDLGEQGVKRAVVEHYRRVAPILLDTLRDRPTHLQRFPDGIDGEEVYQKRVPRFAPEFVETVNVTFPSGRTADVLRPTTTAALVWAAQQATITFHPWHTTAPDVDHPDELRIDLDPQPGTDFADARRVALDTLKPLLDELGLTGWVKTSGGRGLHVFLTLEPSWDFTAVRRAAIAVARELERRSPDRVTAKWWKEERGERVFVDFNQNARDRTIASAYSLRRTAKATVSTPLTWEELESGVDPDDFTLLTFADRLERVGDLWAGRRESPQSLRPLLDLAATDEANGFGDMPYPPNYPKMPGEPKRVQPSRARAEEA</sequence>